<dbReference type="GO" id="GO:0009279">
    <property type="term" value="C:cell outer membrane"/>
    <property type="evidence" value="ECO:0007669"/>
    <property type="project" value="UniProtKB-SubCell"/>
</dbReference>
<dbReference type="AlphaFoldDB" id="A0A8J3AP95"/>
<protein>
    <submittedName>
        <fullName evidence="7">Membrane protein</fullName>
    </submittedName>
</protein>
<comment type="caution">
    <text evidence="7">The sequence shown here is derived from an EMBL/GenBank/DDBJ whole genome shotgun (WGS) entry which is preliminary data.</text>
</comment>
<dbReference type="CDD" id="cd07185">
    <property type="entry name" value="OmpA_C-like"/>
    <property type="match status" value="1"/>
</dbReference>
<dbReference type="EMBL" id="BMDI01000001">
    <property type="protein sequence ID" value="GGI18432.1"/>
    <property type="molecule type" value="Genomic_DNA"/>
</dbReference>
<evidence type="ECO:0000256" key="4">
    <source>
        <dbReference type="PROSITE-ProRule" id="PRU00473"/>
    </source>
</evidence>
<evidence type="ECO:0000259" key="6">
    <source>
        <dbReference type="PROSITE" id="PS51123"/>
    </source>
</evidence>
<evidence type="ECO:0000256" key="1">
    <source>
        <dbReference type="ARBA" id="ARBA00004442"/>
    </source>
</evidence>
<dbReference type="SUPFAM" id="SSF103088">
    <property type="entry name" value="OmpA-like"/>
    <property type="match status" value="1"/>
</dbReference>
<sequence>MAHSKALIASRSQHLPEKIMMNKMALALMLGTSAMCAFAQADQTKPITNGYNQNSQGDVTRSEFGLCWRSGSWTPNDAIAGCDGPLKPPIANPIAPDVANSLGKDVPVTVARCDFSIMLAADQSFAFGQATLKKQASEKLVAALKEKLSSCQSVDGITVIGHTDAIGNMQTNQELSERRASAVANILRQAQIPGLIHTRGVGSTQPVTACPTTLTKAKRITCLAPDRRVEIHVNGPKK</sequence>
<dbReference type="Pfam" id="PF00691">
    <property type="entry name" value="OmpA"/>
    <property type="match status" value="1"/>
</dbReference>
<dbReference type="PANTHER" id="PTHR30329:SF21">
    <property type="entry name" value="LIPOPROTEIN YIAD-RELATED"/>
    <property type="match status" value="1"/>
</dbReference>
<dbReference type="InterPro" id="IPR050330">
    <property type="entry name" value="Bact_OuterMem_StrucFunc"/>
</dbReference>
<evidence type="ECO:0000313" key="7">
    <source>
        <dbReference type="EMBL" id="GGI18432.1"/>
    </source>
</evidence>
<organism evidence="7 8">
    <name type="scientific">Oxalicibacterium faecigallinarum</name>
    <dbReference type="NCBI Taxonomy" id="573741"/>
    <lineage>
        <taxon>Bacteria</taxon>
        <taxon>Pseudomonadati</taxon>
        <taxon>Pseudomonadota</taxon>
        <taxon>Betaproteobacteria</taxon>
        <taxon>Burkholderiales</taxon>
        <taxon>Oxalobacteraceae</taxon>
        <taxon>Oxalicibacterium</taxon>
    </lineage>
</organism>
<dbReference type="Gene3D" id="3.30.1330.60">
    <property type="entry name" value="OmpA-like domain"/>
    <property type="match status" value="1"/>
</dbReference>
<dbReference type="PROSITE" id="PS51123">
    <property type="entry name" value="OMPA_2"/>
    <property type="match status" value="1"/>
</dbReference>
<name>A0A8J3AP95_9BURK</name>
<accession>A0A8J3AP95</accession>
<evidence type="ECO:0000256" key="3">
    <source>
        <dbReference type="ARBA" id="ARBA00023237"/>
    </source>
</evidence>
<feature type="domain" description="OmpA-like" evidence="6">
    <location>
        <begin position="112"/>
        <end position="237"/>
    </location>
</feature>
<evidence type="ECO:0000256" key="2">
    <source>
        <dbReference type="ARBA" id="ARBA00023136"/>
    </source>
</evidence>
<dbReference type="PANTHER" id="PTHR30329">
    <property type="entry name" value="STATOR ELEMENT OF FLAGELLAR MOTOR COMPLEX"/>
    <property type="match status" value="1"/>
</dbReference>
<dbReference type="PRINTS" id="PR01021">
    <property type="entry name" value="OMPADOMAIN"/>
</dbReference>
<evidence type="ECO:0000313" key="8">
    <source>
        <dbReference type="Proteomes" id="UP000642180"/>
    </source>
</evidence>
<feature type="chain" id="PRO_5035182607" evidence="5">
    <location>
        <begin position="40"/>
        <end position="238"/>
    </location>
</feature>
<dbReference type="InterPro" id="IPR036737">
    <property type="entry name" value="OmpA-like_sf"/>
</dbReference>
<dbReference type="Proteomes" id="UP000642180">
    <property type="component" value="Unassembled WGS sequence"/>
</dbReference>
<feature type="signal peptide" evidence="5">
    <location>
        <begin position="1"/>
        <end position="39"/>
    </location>
</feature>
<comment type="subcellular location">
    <subcellularLocation>
        <location evidence="1">Cell outer membrane</location>
    </subcellularLocation>
</comment>
<keyword evidence="2 4" id="KW-0472">Membrane</keyword>
<proteinExistence type="predicted"/>
<keyword evidence="8" id="KW-1185">Reference proteome</keyword>
<dbReference type="InterPro" id="IPR006664">
    <property type="entry name" value="OMP_bac"/>
</dbReference>
<keyword evidence="5" id="KW-0732">Signal</keyword>
<evidence type="ECO:0000256" key="5">
    <source>
        <dbReference type="SAM" id="SignalP"/>
    </source>
</evidence>
<dbReference type="InterPro" id="IPR006665">
    <property type="entry name" value="OmpA-like"/>
</dbReference>
<reference evidence="8" key="1">
    <citation type="journal article" date="2019" name="Int. J. Syst. Evol. Microbiol.">
        <title>The Global Catalogue of Microorganisms (GCM) 10K type strain sequencing project: providing services to taxonomists for standard genome sequencing and annotation.</title>
        <authorList>
            <consortium name="The Broad Institute Genomics Platform"/>
            <consortium name="The Broad Institute Genome Sequencing Center for Infectious Disease"/>
            <person name="Wu L."/>
            <person name="Ma J."/>
        </authorList>
    </citation>
    <scope>NUCLEOTIDE SEQUENCE [LARGE SCALE GENOMIC DNA]</scope>
    <source>
        <strain evidence="8">CCM 2767</strain>
    </source>
</reference>
<keyword evidence="3" id="KW-0998">Cell outer membrane</keyword>
<gene>
    <name evidence="7" type="ORF">GCM10008066_13980</name>
</gene>